<sequence>MVFSLFVLNGVSSCMYHLTLQLGWKATFLKTKKKKEEDTKRTKNQHINIADEFTMILAVDLGLYQFFLQTLHELLLNDDIYQYLHPLFSAAMDNIAKLSLVIFFCGHDSARKIDTRMFLKQKVFPALVNWIGFFIMTGW</sequence>
<organism evidence="1 2">
    <name type="scientific">Reticulomyxa filosa</name>
    <dbReference type="NCBI Taxonomy" id="46433"/>
    <lineage>
        <taxon>Eukaryota</taxon>
        <taxon>Sar</taxon>
        <taxon>Rhizaria</taxon>
        <taxon>Retaria</taxon>
        <taxon>Foraminifera</taxon>
        <taxon>Monothalamids</taxon>
        <taxon>Reticulomyxidae</taxon>
        <taxon>Reticulomyxa</taxon>
    </lineage>
</organism>
<proteinExistence type="predicted"/>
<protein>
    <submittedName>
        <fullName evidence="1">Uncharacterized protein</fullName>
    </submittedName>
</protein>
<dbReference type="AlphaFoldDB" id="X6MBP3"/>
<keyword evidence="2" id="KW-1185">Reference proteome</keyword>
<gene>
    <name evidence="1" type="ORF">RFI_25963</name>
</gene>
<accession>X6MBP3</accession>
<name>X6MBP3_RETFI</name>
<evidence type="ECO:0000313" key="2">
    <source>
        <dbReference type="Proteomes" id="UP000023152"/>
    </source>
</evidence>
<dbReference type="EMBL" id="ASPP01022498">
    <property type="protein sequence ID" value="ETO11413.1"/>
    <property type="molecule type" value="Genomic_DNA"/>
</dbReference>
<reference evidence="1 2" key="1">
    <citation type="journal article" date="2013" name="Curr. Biol.">
        <title>The Genome of the Foraminiferan Reticulomyxa filosa.</title>
        <authorList>
            <person name="Glockner G."/>
            <person name="Hulsmann N."/>
            <person name="Schleicher M."/>
            <person name="Noegel A.A."/>
            <person name="Eichinger L."/>
            <person name="Gallinger C."/>
            <person name="Pawlowski J."/>
            <person name="Sierra R."/>
            <person name="Euteneuer U."/>
            <person name="Pillet L."/>
            <person name="Moustafa A."/>
            <person name="Platzer M."/>
            <person name="Groth M."/>
            <person name="Szafranski K."/>
            <person name="Schliwa M."/>
        </authorList>
    </citation>
    <scope>NUCLEOTIDE SEQUENCE [LARGE SCALE GENOMIC DNA]</scope>
</reference>
<dbReference type="Proteomes" id="UP000023152">
    <property type="component" value="Unassembled WGS sequence"/>
</dbReference>
<evidence type="ECO:0000313" key="1">
    <source>
        <dbReference type="EMBL" id="ETO11413.1"/>
    </source>
</evidence>
<comment type="caution">
    <text evidence="1">The sequence shown here is derived from an EMBL/GenBank/DDBJ whole genome shotgun (WGS) entry which is preliminary data.</text>
</comment>